<dbReference type="InterPro" id="IPR017970">
    <property type="entry name" value="Homeobox_CS"/>
</dbReference>
<feature type="compositionally biased region" description="Basic and acidic residues" evidence="7">
    <location>
        <begin position="202"/>
        <end position="215"/>
    </location>
</feature>
<dbReference type="STRING" id="79923.A0A3R7GRE8"/>
<evidence type="ECO:0000256" key="3">
    <source>
        <dbReference type="ARBA" id="ARBA00023155"/>
    </source>
</evidence>
<feature type="compositionally biased region" description="Low complexity" evidence="7">
    <location>
        <begin position="513"/>
        <end position="533"/>
    </location>
</feature>
<dbReference type="OrthoDB" id="6159439at2759"/>
<dbReference type="Pfam" id="PF00046">
    <property type="entry name" value="Homeodomain"/>
    <property type="match status" value="1"/>
</dbReference>
<accession>A0A3R7GRE8</accession>
<evidence type="ECO:0000256" key="2">
    <source>
        <dbReference type="ARBA" id="ARBA00023125"/>
    </source>
</evidence>
<dbReference type="PROSITE" id="PS50071">
    <property type="entry name" value="HOMEOBOX_2"/>
    <property type="match status" value="1"/>
</dbReference>
<evidence type="ECO:0000256" key="4">
    <source>
        <dbReference type="ARBA" id="ARBA00023242"/>
    </source>
</evidence>
<reference evidence="8 9" key="1">
    <citation type="journal article" date="2018" name="Biotechnol. Adv.">
        <title>Improved genomic resources and new bioinformatic workflow for the carcinogenic parasite Clonorchis sinensis: Biotechnological implications.</title>
        <authorList>
            <person name="Wang D."/>
            <person name="Korhonen P.K."/>
            <person name="Gasser R.B."/>
            <person name="Young N.D."/>
        </authorList>
    </citation>
    <scope>NUCLEOTIDE SEQUENCE [LARGE SCALE GENOMIC DNA]</scope>
    <source>
        <strain evidence="8">Cs-k2</strain>
    </source>
</reference>
<dbReference type="CDD" id="cd00086">
    <property type="entry name" value="homeodomain"/>
    <property type="match status" value="1"/>
</dbReference>
<feature type="region of interest" description="Disordered" evidence="7">
    <location>
        <begin position="339"/>
        <end position="361"/>
    </location>
</feature>
<feature type="compositionally biased region" description="Polar residues" evidence="7">
    <location>
        <begin position="125"/>
        <end position="164"/>
    </location>
</feature>
<dbReference type="AlphaFoldDB" id="A0A3R7GRE8"/>
<proteinExistence type="predicted"/>
<dbReference type="Proteomes" id="UP000286415">
    <property type="component" value="Unassembled WGS sequence"/>
</dbReference>
<sequence>MESQGHFIGLEEKAQPSTSCSDAPGLVSPFQTMCQLRSFMIHDILCQSAKHTTLSNSNDHRFAINSITATTETEYSSEEMTNAESFCEFMKQANQSSYEGLQQKCSHKSNGNLPSALENGVPCSDDTSASGQNTSSQLTVTRPAQTDTPYSDTATSSNSYSTAFGPNEEETTSPFCTEKHNPLANETEQVLGTARTCGSYSTEKHRLSRRGDHQGGGKIKKPRKARTAFTDLQLHELEKMFDHQKYLSVQDRMELAERLQLTDTQVKTWYQNRRTKWKRQTAVGFELLAEAGNFVAVQRILQTNSYWAYHPAAQSILASMKVIAKRVADDKSVDLLTRSTDVKPSPNVGSARTVDGKADQSYHGNSTTIINECLYKAITSKSNSFSNSQENPSQPEIPTHHRTGEHKNSIPNCSTDQTSLDVQPLRYFESFPTGNPNSNHTRSQFRLSVPDYLSWYRQAAYAACSLELPPTMRKKAVFGVTETPQITPHTSGSLTSCGEREVPVDSSQTLSKSIPSTGSPNSTPNSSMQSSTSGIHINGSHSSFRHALLLSAQHKNLLQTLLTLAPAEKFSQTSVNSWTSLSDFAKAGDLVHQQTRQIADETRGEEC</sequence>
<dbReference type="SMART" id="SM00389">
    <property type="entry name" value="HOX"/>
    <property type="match status" value="1"/>
</dbReference>
<keyword evidence="9" id="KW-1185">Reference proteome</keyword>
<dbReference type="GO" id="GO:0005634">
    <property type="term" value="C:nucleus"/>
    <property type="evidence" value="ECO:0007669"/>
    <property type="project" value="UniProtKB-SubCell"/>
</dbReference>
<evidence type="ECO:0000256" key="1">
    <source>
        <dbReference type="ARBA" id="ARBA00004123"/>
    </source>
</evidence>
<keyword evidence="3 5" id="KW-0371">Homeobox</keyword>
<keyword evidence="4 5" id="KW-0539">Nucleus</keyword>
<feature type="region of interest" description="Disordered" evidence="7">
    <location>
        <begin position="1"/>
        <end position="20"/>
    </location>
</feature>
<evidence type="ECO:0000256" key="5">
    <source>
        <dbReference type="PROSITE-ProRule" id="PRU00108"/>
    </source>
</evidence>
<dbReference type="SUPFAM" id="SSF46689">
    <property type="entry name" value="Homeodomain-like"/>
    <property type="match status" value="1"/>
</dbReference>
<feature type="DNA-binding region" description="Homeobox" evidence="5">
    <location>
        <begin position="222"/>
        <end position="281"/>
    </location>
</feature>
<dbReference type="PANTHER" id="PTHR24333">
    <property type="entry name" value="HOMEO BOX HB9 LIKE A-RELATED"/>
    <property type="match status" value="1"/>
</dbReference>
<comment type="caution">
    <text evidence="8">The sequence shown here is derived from an EMBL/GenBank/DDBJ whole genome shotgun (WGS) entry which is preliminary data.</text>
</comment>
<dbReference type="Gene3D" id="1.10.10.60">
    <property type="entry name" value="Homeodomain-like"/>
    <property type="match status" value="1"/>
</dbReference>
<evidence type="ECO:0000256" key="6">
    <source>
        <dbReference type="RuleBase" id="RU000682"/>
    </source>
</evidence>
<dbReference type="InterPro" id="IPR009057">
    <property type="entry name" value="Homeodomain-like_sf"/>
</dbReference>
<keyword evidence="2 5" id="KW-0238">DNA-binding</keyword>
<evidence type="ECO:0000313" key="9">
    <source>
        <dbReference type="Proteomes" id="UP000286415"/>
    </source>
</evidence>
<organism evidence="8 9">
    <name type="scientific">Clonorchis sinensis</name>
    <name type="common">Chinese liver fluke</name>
    <dbReference type="NCBI Taxonomy" id="79923"/>
    <lineage>
        <taxon>Eukaryota</taxon>
        <taxon>Metazoa</taxon>
        <taxon>Spiralia</taxon>
        <taxon>Lophotrochozoa</taxon>
        <taxon>Platyhelminthes</taxon>
        <taxon>Trematoda</taxon>
        <taxon>Digenea</taxon>
        <taxon>Opisthorchiida</taxon>
        <taxon>Opisthorchiata</taxon>
        <taxon>Opisthorchiidae</taxon>
        <taxon>Clonorchis</taxon>
    </lineage>
</organism>
<feature type="region of interest" description="Disordered" evidence="7">
    <location>
        <begin position="198"/>
        <end position="224"/>
    </location>
</feature>
<reference evidence="8 9" key="2">
    <citation type="journal article" date="2021" name="Genomics">
        <title>High-quality reference genome for Clonorchis sinensis.</title>
        <authorList>
            <person name="Young N.D."/>
            <person name="Stroehlein A.J."/>
            <person name="Kinkar L."/>
            <person name="Wang T."/>
            <person name="Sohn W.M."/>
            <person name="Chang B.C.H."/>
            <person name="Kaur P."/>
            <person name="Weisz D."/>
            <person name="Dudchenko O."/>
            <person name="Aiden E.L."/>
            <person name="Korhonen P.K."/>
            <person name="Gasser R.B."/>
        </authorList>
    </citation>
    <scope>NUCLEOTIDE SEQUENCE [LARGE SCALE GENOMIC DNA]</scope>
    <source>
        <strain evidence="8">Cs-k2</strain>
    </source>
</reference>
<feature type="region of interest" description="Disordered" evidence="7">
    <location>
        <begin position="484"/>
        <end position="536"/>
    </location>
</feature>
<dbReference type="GO" id="GO:0000981">
    <property type="term" value="F:DNA-binding transcription factor activity, RNA polymerase II-specific"/>
    <property type="evidence" value="ECO:0007669"/>
    <property type="project" value="InterPro"/>
</dbReference>
<dbReference type="InterPro" id="IPR001356">
    <property type="entry name" value="HD"/>
</dbReference>
<protein>
    <submittedName>
        <fullName evidence="8">Uncharacterized protein</fullName>
    </submittedName>
</protein>
<feature type="compositionally biased region" description="Polar residues" evidence="7">
    <location>
        <begin position="384"/>
        <end position="396"/>
    </location>
</feature>
<dbReference type="InParanoid" id="A0A3R7GRE8"/>
<dbReference type="InterPro" id="IPR050848">
    <property type="entry name" value="Homeobox_TF"/>
</dbReference>
<dbReference type="EMBL" id="NIRI02000042">
    <property type="protein sequence ID" value="KAG5448437.1"/>
    <property type="molecule type" value="Genomic_DNA"/>
</dbReference>
<feature type="region of interest" description="Disordered" evidence="7">
    <location>
        <begin position="384"/>
        <end position="416"/>
    </location>
</feature>
<dbReference type="PROSITE" id="PS00027">
    <property type="entry name" value="HOMEOBOX_1"/>
    <property type="match status" value="1"/>
</dbReference>
<comment type="subcellular location">
    <subcellularLocation>
        <location evidence="1 5 6">Nucleus</location>
    </subcellularLocation>
</comment>
<dbReference type="GO" id="GO:0003677">
    <property type="term" value="F:DNA binding"/>
    <property type="evidence" value="ECO:0007669"/>
    <property type="project" value="UniProtKB-UniRule"/>
</dbReference>
<feature type="compositionally biased region" description="Polar residues" evidence="7">
    <location>
        <begin position="484"/>
        <end position="496"/>
    </location>
</feature>
<evidence type="ECO:0000256" key="7">
    <source>
        <dbReference type="SAM" id="MobiDB-lite"/>
    </source>
</evidence>
<dbReference type="PRINTS" id="PR00024">
    <property type="entry name" value="HOMEOBOX"/>
</dbReference>
<feature type="region of interest" description="Disordered" evidence="7">
    <location>
        <begin position="116"/>
        <end position="179"/>
    </location>
</feature>
<name>A0A3R7GRE8_CLOSI</name>
<evidence type="ECO:0000313" key="8">
    <source>
        <dbReference type="EMBL" id="KAG5448437.1"/>
    </source>
</evidence>
<dbReference type="PANTHER" id="PTHR24333:SF5">
    <property type="entry name" value="VENT HOMEOBOX"/>
    <property type="match status" value="1"/>
</dbReference>
<dbReference type="InterPro" id="IPR020479">
    <property type="entry name" value="HD_metazoa"/>
</dbReference>
<gene>
    <name evidence="8" type="ORF">CSKR_101879</name>
</gene>